<keyword evidence="2" id="KW-1185">Reference proteome</keyword>
<organism evidence="1 2">
    <name type="scientific">Clostridium cavendishii DSM 21758</name>
    <dbReference type="NCBI Taxonomy" id="1121302"/>
    <lineage>
        <taxon>Bacteria</taxon>
        <taxon>Bacillati</taxon>
        <taxon>Bacillota</taxon>
        <taxon>Clostridia</taxon>
        <taxon>Eubacteriales</taxon>
        <taxon>Clostridiaceae</taxon>
        <taxon>Clostridium</taxon>
    </lineage>
</organism>
<dbReference type="EMBL" id="FQZB01000016">
    <property type="protein sequence ID" value="SHK38890.1"/>
    <property type="molecule type" value="Genomic_DNA"/>
</dbReference>
<reference evidence="1 2" key="1">
    <citation type="submission" date="2016-11" db="EMBL/GenBank/DDBJ databases">
        <authorList>
            <person name="Jaros S."/>
            <person name="Januszkiewicz K."/>
            <person name="Wedrychowicz H."/>
        </authorList>
    </citation>
    <scope>NUCLEOTIDE SEQUENCE [LARGE SCALE GENOMIC DNA]</scope>
    <source>
        <strain evidence="1 2">DSM 21758</strain>
    </source>
</reference>
<accession>A0A1M6S2G7</accession>
<sequence length="77" mass="9240">MDYKIVQIMSAPSNLVAKYINFEDNSEFEEKIVAIALIEWNDNKEREVWYMDHNEEGNLRIVESGQNYNLKECYFKE</sequence>
<dbReference type="AlphaFoldDB" id="A0A1M6S2G7"/>
<evidence type="ECO:0000313" key="1">
    <source>
        <dbReference type="EMBL" id="SHK38890.1"/>
    </source>
</evidence>
<dbReference type="RefSeq" id="WP_072991581.1">
    <property type="nucleotide sequence ID" value="NZ_FQZB01000016.1"/>
</dbReference>
<dbReference type="STRING" id="1121302.SAMN02745163_03734"/>
<protein>
    <recommendedName>
        <fullName evidence="3">Phage protein</fullName>
    </recommendedName>
</protein>
<gene>
    <name evidence="1" type="ORF">SAMN02745163_03734</name>
</gene>
<evidence type="ECO:0000313" key="2">
    <source>
        <dbReference type="Proteomes" id="UP000184310"/>
    </source>
</evidence>
<evidence type="ECO:0008006" key="3">
    <source>
        <dbReference type="Google" id="ProtNLM"/>
    </source>
</evidence>
<proteinExistence type="predicted"/>
<name>A0A1M6S2G7_9CLOT</name>
<dbReference type="Proteomes" id="UP000184310">
    <property type="component" value="Unassembled WGS sequence"/>
</dbReference>